<feature type="domain" description="EF-hand" evidence="2">
    <location>
        <begin position="373"/>
        <end position="408"/>
    </location>
</feature>
<protein>
    <submittedName>
        <fullName evidence="4">KDM8 protein</fullName>
    </submittedName>
</protein>
<dbReference type="PANTHER" id="PTHR12461">
    <property type="entry name" value="HYPOXIA-INDUCIBLE FACTOR 1 ALPHA INHIBITOR-RELATED"/>
    <property type="match status" value="1"/>
</dbReference>
<feature type="chain" id="PRO_5035446880" evidence="1">
    <location>
        <begin position="19"/>
        <end position="430"/>
    </location>
</feature>
<proteinExistence type="predicted"/>
<dbReference type="Pfam" id="PF13621">
    <property type="entry name" value="Cupin_8"/>
    <property type="match status" value="1"/>
</dbReference>
<evidence type="ECO:0000259" key="2">
    <source>
        <dbReference type="PROSITE" id="PS50222"/>
    </source>
</evidence>
<dbReference type="Proteomes" id="UP000838412">
    <property type="component" value="Chromosome 1"/>
</dbReference>
<dbReference type="PANTHER" id="PTHR12461:SF53">
    <property type="entry name" value="JMJC DOMAIN-CONTAINING PROTEIN"/>
    <property type="match status" value="1"/>
</dbReference>
<evidence type="ECO:0000313" key="5">
    <source>
        <dbReference type="Proteomes" id="UP000838412"/>
    </source>
</evidence>
<dbReference type="InterPro" id="IPR002048">
    <property type="entry name" value="EF_hand_dom"/>
</dbReference>
<gene>
    <name evidence="4" type="primary">KDM8</name>
    <name evidence="4" type="ORF">BLAG_LOCUS1444</name>
</gene>
<sequence>MSAFRAAIAFAVLSLSVSDIHFPKDMRTDVQFPPIVKRSDSGLPDGHLRPLGYQKKPEGRVKEYQELLAPREFWEQHVQHRVPLVYRQAVVKAPAFLKWQTDEYIREKYGDLDVLIEKKVESRGAQPQRMSLNDFLDSYEYEDWYVVSLLPDPMREEMMVPRSLLCGTFRQHILESNLWISAGGTSSVLHYDADHNLHCLLSGRKDFIMIHPKYADQLDLVEKKKFSGSGYSTMNMDMINVFTNPHISKIPWTWATLRPGDCVFIPSGYFHQVRSYGRSVAGTIMWSPLPEFDDSDCASTDIDQYTPLSQVNMMWTYKKGDKVIDMGYMNVEVLRQSLLQVLREENTTRLTAEIFSSMFEAAVLNEEEEMTEEDKEDMLEIFGLLDQKKKGSVSMEEIRNMDVEVLKNVARHLDDPHGPVKDHDHTHDEL</sequence>
<dbReference type="Gene3D" id="2.60.120.650">
    <property type="entry name" value="Cupin"/>
    <property type="match status" value="1"/>
</dbReference>
<keyword evidence="1" id="KW-0732">Signal</keyword>
<evidence type="ECO:0000313" key="4">
    <source>
        <dbReference type="EMBL" id="CAH1232214.1"/>
    </source>
</evidence>
<dbReference type="GO" id="GO:0005509">
    <property type="term" value="F:calcium ion binding"/>
    <property type="evidence" value="ECO:0007669"/>
    <property type="project" value="InterPro"/>
</dbReference>
<dbReference type="InterPro" id="IPR003347">
    <property type="entry name" value="JmjC_dom"/>
</dbReference>
<dbReference type="EMBL" id="OV696686">
    <property type="protein sequence ID" value="CAH1232214.1"/>
    <property type="molecule type" value="Genomic_DNA"/>
</dbReference>
<organism evidence="4 5">
    <name type="scientific">Branchiostoma lanceolatum</name>
    <name type="common">Common lancelet</name>
    <name type="synonym">Amphioxus lanceolatum</name>
    <dbReference type="NCBI Taxonomy" id="7740"/>
    <lineage>
        <taxon>Eukaryota</taxon>
        <taxon>Metazoa</taxon>
        <taxon>Chordata</taxon>
        <taxon>Cephalochordata</taxon>
        <taxon>Leptocardii</taxon>
        <taxon>Amphioxiformes</taxon>
        <taxon>Branchiostomatidae</taxon>
        <taxon>Branchiostoma</taxon>
    </lineage>
</organism>
<dbReference type="PROSITE" id="PS50222">
    <property type="entry name" value="EF_HAND_2"/>
    <property type="match status" value="1"/>
</dbReference>
<dbReference type="Gene3D" id="1.10.238.10">
    <property type="entry name" value="EF-hand"/>
    <property type="match status" value="1"/>
</dbReference>
<name>A0A8J9VM12_BRALA</name>
<dbReference type="SUPFAM" id="SSF51197">
    <property type="entry name" value="Clavaminate synthase-like"/>
    <property type="match status" value="1"/>
</dbReference>
<evidence type="ECO:0000259" key="3">
    <source>
        <dbReference type="PROSITE" id="PS51184"/>
    </source>
</evidence>
<reference evidence="4" key="1">
    <citation type="submission" date="2022-01" db="EMBL/GenBank/DDBJ databases">
        <authorList>
            <person name="Braso-Vives M."/>
        </authorList>
    </citation>
    <scope>NUCLEOTIDE SEQUENCE</scope>
</reference>
<dbReference type="PROSITE" id="PS51184">
    <property type="entry name" value="JMJC"/>
    <property type="match status" value="1"/>
</dbReference>
<keyword evidence="5" id="KW-1185">Reference proteome</keyword>
<dbReference type="AlphaFoldDB" id="A0A8J9VM12"/>
<evidence type="ECO:0000256" key="1">
    <source>
        <dbReference type="SAM" id="SignalP"/>
    </source>
</evidence>
<feature type="domain" description="JmjC" evidence="3">
    <location>
        <begin position="139"/>
        <end position="303"/>
    </location>
</feature>
<dbReference type="FunFam" id="2.60.120.650:FF:000025">
    <property type="entry name" value="Lysine-specific demethylase 8"/>
    <property type="match status" value="1"/>
</dbReference>
<dbReference type="OrthoDB" id="415358at2759"/>
<dbReference type="InterPro" id="IPR041667">
    <property type="entry name" value="Cupin_8"/>
</dbReference>
<accession>A0A8J9VM12</accession>
<dbReference type="SMART" id="SM00558">
    <property type="entry name" value="JmjC"/>
    <property type="match status" value="1"/>
</dbReference>
<feature type="signal peptide" evidence="1">
    <location>
        <begin position="1"/>
        <end position="18"/>
    </location>
</feature>